<dbReference type="NCBIfam" id="TIGR01665">
    <property type="entry name" value="put_anti_recept"/>
    <property type="match status" value="1"/>
</dbReference>
<dbReference type="Pfam" id="PF06605">
    <property type="entry name" value="Prophage_tail"/>
    <property type="match status" value="1"/>
</dbReference>
<gene>
    <name evidence="2" type="ORF">EXM69_08280</name>
</gene>
<dbReference type="InterPro" id="IPR010572">
    <property type="entry name" value="Tail_dom"/>
</dbReference>
<sequence>MEVLVVITLYNELETNFEHNGIGILKDCLKCETHRDLSGLFSLELEYPIHSKMANKIEKFMIIKAPTPTGLQLFRIQERERDLGTIKINATHIFFDLVRNFIADTNIIGKTRLEAVQQVLDKTLTPHEFIVEGDYGGKQNNCRIVRYNPVKALLGDEDNTVRNRWGVELDFDNYKIIAKEKIGKETGVLIAYKKNMLGITEKLDMSEIATRIVPQGAEGLLLPEYYIDSPNIGAYYQPLIAHVKFDEIKVKEQPTEGEEPTEDSEGFETKEEAYAEMRKQVNRLFTETKIDIPYFNYEVEFEELGKTEEYKQFKSLENINIGDTVTVRHGELGLDLKGRIIAYDYNCLLKKYIKIELGMSKKDLTLTIKQAMAEIQFTKEKIEMEVSNLDKSLSSKLEITEKHIMTEVNDVNRSLNSKIEQTAETITFTVNNQISNVNSKIEQQADKINLVVDGGGSIKAAQIALAIANDSSSINMLADTINLIPNNGVINFSNGTSIDTRDSSGQNRDNFIRLRADKYHYVCVDANNEAISLFFPGGGGSHAYWTFKKDGLYKDGVKVL</sequence>
<proteinExistence type="predicted"/>
<evidence type="ECO:0000313" key="2">
    <source>
        <dbReference type="EMBL" id="NEZ91942.1"/>
    </source>
</evidence>
<protein>
    <submittedName>
        <fullName evidence="2">Endopeptidase</fullName>
    </submittedName>
</protein>
<dbReference type="Proteomes" id="UP000473887">
    <property type="component" value="Unassembled WGS sequence"/>
</dbReference>
<dbReference type="AlphaFoldDB" id="A0A846HXI8"/>
<reference evidence="2 3" key="1">
    <citation type="submission" date="2019-02" db="EMBL/GenBank/DDBJ databases">
        <title>Genome sequencing of Clostridium botulinum clinical isolates.</title>
        <authorList>
            <person name="Brunt J."/>
            <person name="Van Vliet A.H.M."/>
            <person name="Stringer S.C."/>
            <person name="Grant K.A."/>
            <person name="Carter A.C."/>
            <person name="Peck M.W."/>
        </authorList>
    </citation>
    <scope>NUCLEOTIDE SEQUENCE [LARGE SCALE GENOMIC DNA]</scope>
    <source>
        <strain evidence="2 3">H142660711</strain>
    </source>
</reference>
<evidence type="ECO:0000313" key="3">
    <source>
        <dbReference type="Proteomes" id="UP000473887"/>
    </source>
</evidence>
<accession>A0A846HXI8</accession>
<feature type="domain" description="Tail spike" evidence="1">
    <location>
        <begin position="159"/>
        <end position="368"/>
    </location>
</feature>
<dbReference type="InterPro" id="IPR007119">
    <property type="entry name" value="Phage_tail_spike_N"/>
</dbReference>
<comment type="caution">
    <text evidence="2">The sequence shown here is derived from an EMBL/GenBank/DDBJ whole genome shotgun (WGS) entry which is preliminary data.</text>
</comment>
<dbReference type="EMBL" id="SGKC01000013">
    <property type="protein sequence ID" value="NEZ91942.1"/>
    <property type="molecule type" value="Genomic_DNA"/>
</dbReference>
<name>A0A846HXI8_CLOBO</name>
<evidence type="ECO:0000259" key="1">
    <source>
        <dbReference type="Pfam" id="PF06605"/>
    </source>
</evidence>
<organism evidence="2 3">
    <name type="scientific">Clostridium botulinum</name>
    <dbReference type="NCBI Taxonomy" id="1491"/>
    <lineage>
        <taxon>Bacteria</taxon>
        <taxon>Bacillati</taxon>
        <taxon>Bacillota</taxon>
        <taxon>Clostridia</taxon>
        <taxon>Eubacteriales</taxon>
        <taxon>Clostridiaceae</taxon>
        <taxon>Clostridium</taxon>
    </lineage>
</organism>